<sequence>MFADDNTDTKCTGLKAEVFLSEPKNNCDEVDESDRLERASCSYSNSSDRFRLKDRTFRQFAQIYAVRLMTMRKKLAAAARKEWGSSLPIRKLSELKHGEPCIIVGTLFKKMELKPSILKEISAEENLLIQPVRAKYADDEDVLVMEDETQRVVLTGNIPVGTSISGTVMSLKGYTTDEGKFQVESMTFSGLPYQVAADLDKEISDGEDRYLAIISCLGFGSKNQDILSLQMLTDLITGDLGSKQDQESSCKIVRLIIAGNSLSQCTQDKESETKAKYLTRNIVAGTVDAIKEFDDFALQLAECIPVDVMAGEFDPTNHNLPQQPLHPCMFPKAIAYPTMQSVTNPYEAVIGGVRVLGTSGQNVNDIYRVTTYQNNMDILEQNMISGHIAPTAPDTLGCYPYYDEDPFILDKCPHLYFVGNQPKYDSKILTGSSNQKILLVMVPDFSTSKTCVLVNLRTMTCRPLKMVSSLGSTKKDEENEDELMEK</sequence>
<dbReference type="Pfam" id="PF04042">
    <property type="entry name" value="DNA_pol_E_B"/>
    <property type="match status" value="1"/>
</dbReference>
<feature type="domain" description="DNA polymerase alpha/delta/epsilon subunit B" evidence="5">
    <location>
        <begin position="218"/>
        <end position="425"/>
    </location>
</feature>
<dbReference type="Proteomes" id="UP000887567">
    <property type="component" value="Unplaced"/>
</dbReference>
<dbReference type="RefSeq" id="XP_020911117.1">
    <property type="nucleotide sequence ID" value="XM_021055458.1"/>
</dbReference>
<proteinExistence type="inferred from homology"/>
<name>A0A913XWY0_EXADI</name>
<dbReference type="KEGG" id="epa:110248897"/>
<keyword evidence="8" id="KW-1185">Reference proteome</keyword>
<dbReference type="OMA" id="HCILIGT"/>
<evidence type="ECO:0000313" key="8">
    <source>
        <dbReference type="Proteomes" id="UP000887567"/>
    </source>
</evidence>
<dbReference type="GO" id="GO:1902969">
    <property type="term" value="P:mitotic DNA replication"/>
    <property type="evidence" value="ECO:0007669"/>
    <property type="project" value="UniProtKB-ARBA"/>
</dbReference>
<keyword evidence="4" id="KW-0539">Nucleus</keyword>
<evidence type="ECO:0000256" key="4">
    <source>
        <dbReference type="ARBA" id="ARBA00023242"/>
    </source>
</evidence>
<accession>A0A913XWY0</accession>
<dbReference type="Pfam" id="PF18018">
    <property type="entry name" value="DNA_pol_D_N"/>
    <property type="match status" value="1"/>
</dbReference>
<comment type="subcellular location">
    <subcellularLocation>
        <location evidence="1">Nucleus</location>
    </subcellularLocation>
</comment>
<evidence type="ECO:0000259" key="5">
    <source>
        <dbReference type="Pfam" id="PF04042"/>
    </source>
</evidence>
<dbReference type="GeneID" id="110248897"/>
<dbReference type="PANTHER" id="PTHR10416:SF0">
    <property type="entry name" value="DNA POLYMERASE DELTA SUBUNIT 2"/>
    <property type="match status" value="1"/>
</dbReference>
<evidence type="ECO:0000313" key="7">
    <source>
        <dbReference type="EnsemblMetazoa" id="XP_020911117.1"/>
    </source>
</evidence>
<dbReference type="GO" id="GO:0043625">
    <property type="term" value="C:delta DNA polymerase complex"/>
    <property type="evidence" value="ECO:0007669"/>
    <property type="project" value="TreeGrafter"/>
</dbReference>
<dbReference type="EnsemblMetazoa" id="XM_021055458.1">
    <property type="protein sequence ID" value="XP_020911117.1"/>
    <property type="gene ID" value="LOC110248897"/>
</dbReference>
<dbReference type="InterPro" id="IPR024826">
    <property type="entry name" value="DNA_pol_delta/II_ssu"/>
</dbReference>
<evidence type="ECO:0008006" key="9">
    <source>
        <dbReference type="Google" id="ProtNLM"/>
    </source>
</evidence>
<dbReference type="GO" id="GO:0006271">
    <property type="term" value="P:DNA strand elongation involved in DNA replication"/>
    <property type="evidence" value="ECO:0007669"/>
    <property type="project" value="TreeGrafter"/>
</dbReference>
<protein>
    <recommendedName>
        <fullName evidence="9">DNA polymerase delta subunit 2</fullName>
    </recommendedName>
</protein>
<dbReference type="PANTHER" id="PTHR10416">
    <property type="entry name" value="DNA POLYMERASE DELTA SUBUNIT 2"/>
    <property type="match status" value="1"/>
</dbReference>
<dbReference type="FunFam" id="3.60.21.50:FF:000002">
    <property type="entry name" value="DNA polymerase delta small subunit"/>
    <property type="match status" value="1"/>
</dbReference>
<reference evidence="7" key="1">
    <citation type="submission" date="2022-11" db="UniProtKB">
        <authorList>
            <consortium name="EnsemblMetazoa"/>
        </authorList>
    </citation>
    <scope>IDENTIFICATION</scope>
</reference>
<evidence type="ECO:0000256" key="2">
    <source>
        <dbReference type="ARBA" id="ARBA00006035"/>
    </source>
</evidence>
<dbReference type="OrthoDB" id="3763at2759"/>
<dbReference type="AlphaFoldDB" id="A0A913XWY0"/>
<dbReference type="Gene3D" id="3.60.21.50">
    <property type="match status" value="1"/>
</dbReference>
<organism evidence="7 8">
    <name type="scientific">Exaiptasia diaphana</name>
    <name type="common">Tropical sea anemone</name>
    <name type="synonym">Aiptasia pulchella</name>
    <dbReference type="NCBI Taxonomy" id="2652724"/>
    <lineage>
        <taxon>Eukaryota</taxon>
        <taxon>Metazoa</taxon>
        <taxon>Cnidaria</taxon>
        <taxon>Anthozoa</taxon>
        <taxon>Hexacorallia</taxon>
        <taxon>Actiniaria</taxon>
        <taxon>Aiptasiidae</taxon>
        <taxon>Exaiptasia</taxon>
    </lineage>
</organism>
<comment type="similarity">
    <text evidence="2">Belongs to the DNA polymerase delta/II small subunit family.</text>
</comment>
<feature type="domain" description="DNA polymerase delta subunit OB-fold" evidence="6">
    <location>
        <begin position="59"/>
        <end position="185"/>
    </location>
</feature>
<evidence type="ECO:0000256" key="1">
    <source>
        <dbReference type="ARBA" id="ARBA00004123"/>
    </source>
</evidence>
<keyword evidence="3" id="KW-0235">DNA replication</keyword>
<evidence type="ECO:0000259" key="6">
    <source>
        <dbReference type="Pfam" id="PF18018"/>
    </source>
</evidence>
<dbReference type="InterPro" id="IPR040663">
    <property type="entry name" value="DNA_pol_D_N"/>
</dbReference>
<dbReference type="InterPro" id="IPR041863">
    <property type="entry name" value="PolD2_C"/>
</dbReference>
<dbReference type="InterPro" id="IPR007185">
    <property type="entry name" value="DNA_pol_a/d/e_bsu"/>
</dbReference>
<evidence type="ECO:0000256" key="3">
    <source>
        <dbReference type="ARBA" id="ARBA00022705"/>
    </source>
</evidence>
<dbReference type="CDD" id="cd07387">
    <property type="entry name" value="MPP_PolD2_C"/>
    <property type="match status" value="1"/>
</dbReference>
<dbReference type="GO" id="GO:0003677">
    <property type="term" value="F:DNA binding"/>
    <property type="evidence" value="ECO:0007669"/>
    <property type="project" value="InterPro"/>
</dbReference>